<organism evidence="3 4">
    <name type="scientific">Agrobacterium rubi</name>
    <dbReference type="NCBI Taxonomy" id="28099"/>
    <lineage>
        <taxon>Bacteria</taxon>
        <taxon>Pseudomonadati</taxon>
        <taxon>Pseudomonadota</taxon>
        <taxon>Alphaproteobacteria</taxon>
        <taxon>Hyphomicrobiales</taxon>
        <taxon>Rhizobiaceae</taxon>
        <taxon>Rhizobium/Agrobacterium group</taxon>
        <taxon>Agrobacterium</taxon>
    </lineage>
</organism>
<evidence type="ECO:0008006" key="6">
    <source>
        <dbReference type="Google" id="ProtNLM"/>
    </source>
</evidence>
<name>A0AAE7USP3_9HYPH</name>
<feature type="compositionally biased region" description="Polar residues" evidence="1">
    <location>
        <begin position="23"/>
        <end position="35"/>
    </location>
</feature>
<feature type="region of interest" description="Disordered" evidence="1">
    <location>
        <begin position="1"/>
        <end position="35"/>
    </location>
</feature>
<evidence type="ECO:0000313" key="5">
    <source>
        <dbReference type="Proteomes" id="UP000822331"/>
    </source>
</evidence>
<dbReference type="EMBL" id="CP049207">
    <property type="protein sequence ID" value="QTG02606.1"/>
    <property type="molecule type" value="Genomic_DNA"/>
</dbReference>
<accession>A0AAE7USP3</accession>
<sequence length="127" mass="13377">MAFETPTHIDQEKRPDHPEGAITANTEADASDTQSVLDDAEVASVTPLVDEALEAVREQSDAEDSSAYASEEVEAIDSVSALTVASGRVVKAEAKGVAATFDARIRAQPIAYLGLGAIVGYLLGRRF</sequence>
<evidence type="ECO:0000313" key="3">
    <source>
        <dbReference type="EMBL" id="QTG02606.1"/>
    </source>
</evidence>
<keyword evidence="5" id="KW-1185">Reference proteome</keyword>
<dbReference type="RefSeq" id="WP_065699437.1">
    <property type="nucleotide sequence ID" value="NZ_CP049207.1"/>
</dbReference>
<gene>
    <name evidence="2" type="ORF">G6L72_19770</name>
    <name evidence="3" type="ORF">G6M88_19675</name>
</gene>
<dbReference type="EMBL" id="JAAMCP010000012">
    <property type="protein sequence ID" value="NTF38941.1"/>
    <property type="molecule type" value="Genomic_DNA"/>
</dbReference>
<protein>
    <recommendedName>
        <fullName evidence="6">DUF883 domain-containing protein</fullName>
    </recommendedName>
</protein>
<evidence type="ECO:0000256" key="1">
    <source>
        <dbReference type="SAM" id="MobiDB-lite"/>
    </source>
</evidence>
<evidence type="ECO:0000313" key="2">
    <source>
        <dbReference type="EMBL" id="NTF38941.1"/>
    </source>
</evidence>
<proteinExistence type="predicted"/>
<dbReference type="KEGG" id="arui:G6M88_19675"/>
<evidence type="ECO:0000313" key="4">
    <source>
        <dbReference type="Proteomes" id="UP000663912"/>
    </source>
</evidence>
<reference evidence="3" key="2">
    <citation type="submission" date="2020-02" db="EMBL/GenBank/DDBJ databases">
        <title>Unexpected conservation and global transmission of agrobacterial virulence plasmids.</title>
        <authorList>
            <person name="Weisberg A.J."/>
            <person name="Davis E.W. II"/>
            <person name="Tabima J.R."/>
            <person name="Belcher M.S."/>
            <person name="Miller M."/>
            <person name="Kuo C.-H."/>
            <person name="Loper J.E."/>
            <person name="Grunwald N.J."/>
            <person name="Putnam M.L."/>
            <person name="Chang J.H."/>
        </authorList>
    </citation>
    <scope>NUCLEOTIDE SEQUENCE</scope>
    <source>
        <strain evidence="3">W2/73</strain>
    </source>
</reference>
<dbReference type="AlphaFoldDB" id="A0AAE7USP3"/>
<dbReference type="Proteomes" id="UP000822331">
    <property type="component" value="Unassembled WGS sequence"/>
</dbReference>
<feature type="compositionally biased region" description="Basic and acidic residues" evidence="1">
    <location>
        <begin position="7"/>
        <end position="19"/>
    </location>
</feature>
<reference evidence="2 5" key="1">
    <citation type="journal article" date="2020" name="Science">
        <title>Unexpected conservation and global transmission of agrobacterial virulence plasmids.</title>
        <authorList>
            <person name="Weisberg A.J."/>
            <person name="Davis E.W. 2nd"/>
            <person name="Tabima J."/>
            <person name="Belcher M.S."/>
            <person name="Miller M."/>
            <person name="Kuo C.H."/>
            <person name="Loper J.E."/>
            <person name="Grunwald N.J."/>
            <person name="Putnam M.L."/>
            <person name="Chang J.H."/>
        </authorList>
    </citation>
    <scope>NUCLEOTIDE SEQUENCE [LARGE SCALE GENOMIC DNA]</scope>
    <source>
        <strain evidence="2 5">A19/93</strain>
    </source>
</reference>
<dbReference type="Proteomes" id="UP000663912">
    <property type="component" value="Chromosome 2"/>
</dbReference>